<keyword evidence="1" id="KW-0472">Membrane</keyword>
<keyword evidence="1" id="KW-1133">Transmembrane helix</keyword>
<dbReference type="AlphaFoldDB" id="A0A2M7X2X3"/>
<gene>
    <name evidence="2" type="ORF">CO178_02350</name>
</gene>
<dbReference type="EMBL" id="PFWY01000103">
    <property type="protein sequence ID" value="PJA40341.1"/>
    <property type="molecule type" value="Genomic_DNA"/>
</dbReference>
<accession>A0A2M7X2X3</accession>
<protein>
    <submittedName>
        <fullName evidence="2">Uncharacterized protein</fullName>
    </submittedName>
</protein>
<organism evidence="2 3">
    <name type="scientific">candidate division WWE3 bacterium CG_4_9_14_3_um_filter_34_6</name>
    <dbReference type="NCBI Taxonomy" id="1975079"/>
    <lineage>
        <taxon>Bacteria</taxon>
        <taxon>Katanobacteria</taxon>
    </lineage>
</organism>
<evidence type="ECO:0000256" key="1">
    <source>
        <dbReference type="SAM" id="Phobius"/>
    </source>
</evidence>
<keyword evidence="1" id="KW-0812">Transmembrane</keyword>
<sequence>MEELKNNKSYLKSYSLAVFVVILLIVGYFAIATISNTSNQSNLDDSEVSSNAYFTPPSSDNLNKSHTGIIKKLNDNSVSSFKYQLVDEDGKLISYLTSSKIDLGLSEWLNVEVVGKRKVSTEFGYTIIEVESIKLK</sequence>
<evidence type="ECO:0000313" key="2">
    <source>
        <dbReference type="EMBL" id="PJA40341.1"/>
    </source>
</evidence>
<feature type="transmembrane region" description="Helical" evidence="1">
    <location>
        <begin position="12"/>
        <end position="31"/>
    </location>
</feature>
<dbReference type="Proteomes" id="UP000230683">
    <property type="component" value="Unassembled WGS sequence"/>
</dbReference>
<proteinExistence type="predicted"/>
<name>A0A2M7X2X3_UNCKA</name>
<comment type="caution">
    <text evidence="2">The sequence shown here is derived from an EMBL/GenBank/DDBJ whole genome shotgun (WGS) entry which is preliminary data.</text>
</comment>
<reference evidence="3" key="1">
    <citation type="submission" date="2017-09" db="EMBL/GenBank/DDBJ databases">
        <title>Depth-based differentiation of microbial function through sediment-hosted aquifers and enrichment of novel symbionts in the deep terrestrial subsurface.</title>
        <authorList>
            <person name="Probst A.J."/>
            <person name="Ladd B."/>
            <person name="Jarett J.K."/>
            <person name="Geller-Mcgrath D.E."/>
            <person name="Sieber C.M.K."/>
            <person name="Emerson J.B."/>
            <person name="Anantharaman K."/>
            <person name="Thomas B.C."/>
            <person name="Malmstrom R."/>
            <person name="Stieglmeier M."/>
            <person name="Klingl A."/>
            <person name="Woyke T."/>
            <person name="Ryan C.M."/>
            <person name="Banfield J.F."/>
        </authorList>
    </citation>
    <scope>NUCLEOTIDE SEQUENCE [LARGE SCALE GENOMIC DNA]</scope>
</reference>
<evidence type="ECO:0000313" key="3">
    <source>
        <dbReference type="Proteomes" id="UP000230683"/>
    </source>
</evidence>